<protein>
    <submittedName>
        <fullName evidence="1">Uncharacterized protein</fullName>
    </submittedName>
</protein>
<name>W6QWS5_PENRF</name>
<accession>W6QWS5</accession>
<evidence type="ECO:0000313" key="2">
    <source>
        <dbReference type="Proteomes" id="UP000030686"/>
    </source>
</evidence>
<dbReference type="AlphaFoldDB" id="W6QWS5"/>
<reference evidence="1" key="1">
    <citation type="journal article" date="2014" name="Nat. Commun.">
        <title>Multiple recent horizontal transfers of a large genomic region in cheese making fungi.</title>
        <authorList>
            <person name="Cheeseman K."/>
            <person name="Ropars J."/>
            <person name="Renault P."/>
            <person name="Dupont J."/>
            <person name="Gouzy J."/>
            <person name="Branca A."/>
            <person name="Abraham A.L."/>
            <person name="Ceppi M."/>
            <person name="Conseiller E."/>
            <person name="Debuchy R."/>
            <person name="Malagnac F."/>
            <person name="Goarin A."/>
            <person name="Silar P."/>
            <person name="Lacoste S."/>
            <person name="Sallet E."/>
            <person name="Bensimon A."/>
            <person name="Giraud T."/>
            <person name="Brygoo Y."/>
        </authorList>
    </citation>
    <scope>NUCLEOTIDE SEQUENCE [LARGE SCALE GENOMIC DNA]</scope>
    <source>
        <strain evidence="1">FM164</strain>
    </source>
</reference>
<evidence type="ECO:0000313" key="1">
    <source>
        <dbReference type="EMBL" id="CDM38610.1"/>
    </source>
</evidence>
<organism evidence="1 2">
    <name type="scientific">Penicillium roqueforti (strain FM164)</name>
    <dbReference type="NCBI Taxonomy" id="1365484"/>
    <lineage>
        <taxon>Eukaryota</taxon>
        <taxon>Fungi</taxon>
        <taxon>Dikarya</taxon>
        <taxon>Ascomycota</taxon>
        <taxon>Pezizomycotina</taxon>
        <taxon>Eurotiomycetes</taxon>
        <taxon>Eurotiomycetidae</taxon>
        <taxon>Eurotiales</taxon>
        <taxon>Aspergillaceae</taxon>
        <taxon>Penicillium</taxon>
    </lineage>
</organism>
<sequence length="75" mass="8390">MLRGLIRHVLFLSRRFCHRPPSSETWTVLTIVEAVVIIDCTRGLRAVCLSDPGINIHSTILILEGTEAGDWSQFA</sequence>
<proteinExistence type="predicted"/>
<dbReference type="EMBL" id="HG792053">
    <property type="protein sequence ID" value="CDM38610.1"/>
    <property type="molecule type" value="Genomic_DNA"/>
</dbReference>
<gene>
    <name evidence="1" type="ORF">PROQFM164_S39g000001</name>
</gene>
<keyword evidence="2" id="KW-1185">Reference proteome</keyword>
<dbReference type="Proteomes" id="UP000030686">
    <property type="component" value="Unassembled WGS sequence"/>
</dbReference>